<feature type="compositionally biased region" description="Low complexity" evidence="1">
    <location>
        <begin position="122"/>
        <end position="131"/>
    </location>
</feature>
<organism evidence="2 3">
    <name type="scientific">Phoenix dactylifera</name>
    <name type="common">Date palm</name>
    <dbReference type="NCBI Taxonomy" id="42345"/>
    <lineage>
        <taxon>Eukaryota</taxon>
        <taxon>Viridiplantae</taxon>
        <taxon>Streptophyta</taxon>
        <taxon>Embryophyta</taxon>
        <taxon>Tracheophyta</taxon>
        <taxon>Spermatophyta</taxon>
        <taxon>Magnoliopsida</taxon>
        <taxon>Liliopsida</taxon>
        <taxon>Arecaceae</taxon>
        <taxon>Coryphoideae</taxon>
        <taxon>Phoeniceae</taxon>
        <taxon>Phoenix</taxon>
    </lineage>
</organism>
<reference evidence="3" key="2">
    <citation type="submission" date="2025-08" db="UniProtKB">
        <authorList>
            <consortium name="RefSeq"/>
        </authorList>
    </citation>
    <scope>IDENTIFICATION</scope>
    <source>
        <tissue evidence="3">Young leaves</tissue>
    </source>
</reference>
<feature type="compositionally biased region" description="Low complexity" evidence="1">
    <location>
        <begin position="36"/>
        <end position="62"/>
    </location>
</feature>
<protein>
    <submittedName>
        <fullName evidence="3">Uncharacterized protein LOC103722540 isoform X1</fullName>
    </submittedName>
</protein>
<accession>A0A8B7D1X5</accession>
<evidence type="ECO:0000256" key="1">
    <source>
        <dbReference type="SAM" id="MobiDB-lite"/>
    </source>
</evidence>
<sequence length="381" mass="41937">MAKNMEDAEFWLPSEFLCDDFFLEGDETTEPEAEVAGASFSSQLFSGSDSNPSSTVESLTGTESEEESYMACRTQKMARSFFQDDEGSPLLPGDKVKMTRDVMAGSPQCTLSPWSASGKGNPSGPSMVSSPPSTPLEQYKDDAWDLLYDPAWQVRRLRLNDPSNKQHDLQGRGLLRKPPAPISAASDNHSTGYHDTLLTQQQLQAAQFRHLRQQQLVKERESRARGGSCVGGYGEEKRYGRPLGLPPSAWPPLQKPQRQPRPGSGMRAVFLTGAGVRKESTGTGVFLPRRVGAPTESSEKPGIHALACWTVLLPARVVQALNLNPEESGARQGYPAGFVLDHDVLLDRANTAFSQQKRSHFRPQHPVVASDDIRLPPEWTY</sequence>
<evidence type="ECO:0000313" key="2">
    <source>
        <dbReference type="Proteomes" id="UP000228380"/>
    </source>
</evidence>
<dbReference type="PANTHER" id="PTHR33356">
    <property type="entry name" value="TIP41-LIKE PROTEIN"/>
    <property type="match status" value="1"/>
</dbReference>
<proteinExistence type="predicted"/>
<dbReference type="OrthoDB" id="747893at2759"/>
<feature type="region of interest" description="Disordered" evidence="1">
    <location>
        <begin position="162"/>
        <end position="192"/>
    </location>
</feature>
<feature type="compositionally biased region" description="Pro residues" evidence="1">
    <location>
        <begin position="244"/>
        <end position="254"/>
    </location>
</feature>
<dbReference type="KEGG" id="pda:103722540"/>
<feature type="region of interest" description="Disordered" evidence="1">
    <location>
        <begin position="107"/>
        <end position="135"/>
    </location>
</feature>
<dbReference type="AlphaFoldDB" id="A0A8B7D1X5"/>
<feature type="region of interest" description="Disordered" evidence="1">
    <location>
        <begin position="27"/>
        <end position="67"/>
    </location>
</feature>
<evidence type="ECO:0000313" key="3">
    <source>
        <dbReference type="RefSeq" id="XP_008811345.1"/>
    </source>
</evidence>
<name>A0A8B7D1X5_PHODC</name>
<reference evidence="2" key="1">
    <citation type="journal article" date="2019" name="Nat. Commun.">
        <title>Genome-wide association mapping of date palm fruit traits.</title>
        <authorList>
            <person name="Hazzouri K.M."/>
            <person name="Gros-Balthazard M."/>
            <person name="Flowers J.M."/>
            <person name="Copetti D."/>
            <person name="Lemansour A."/>
            <person name="Lebrun M."/>
            <person name="Masmoudi K."/>
            <person name="Ferrand S."/>
            <person name="Dhar M.I."/>
            <person name="Fresquez Z.A."/>
            <person name="Rosas U."/>
            <person name="Zhang J."/>
            <person name="Talag J."/>
            <person name="Lee S."/>
            <person name="Kudrna D."/>
            <person name="Powell R.F."/>
            <person name="Leitch I.J."/>
            <person name="Krueger R.R."/>
            <person name="Wing R.A."/>
            <person name="Amiri K.M.A."/>
            <person name="Purugganan M.D."/>
        </authorList>
    </citation>
    <scope>NUCLEOTIDE SEQUENCE [LARGE SCALE GENOMIC DNA]</scope>
    <source>
        <strain evidence="2">cv. Khalas</strain>
    </source>
</reference>
<dbReference type="PANTHER" id="PTHR33356:SF5">
    <property type="entry name" value="TIP41-LIKE PROTEIN"/>
    <property type="match status" value="1"/>
</dbReference>
<gene>
    <name evidence="3" type="primary">LOC103722540</name>
</gene>
<feature type="region of interest" description="Disordered" evidence="1">
    <location>
        <begin position="217"/>
        <end position="266"/>
    </location>
</feature>
<feature type="compositionally biased region" description="Polar residues" evidence="1">
    <location>
        <begin position="107"/>
        <end position="120"/>
    </location>
</feature>
<dbReference type="RefSeq" id="XP_008811345.1">
    <property type="nucleotide sequence ID" value="XM_008813123.4"/>
</dbReference>
<dbReference type="Proteomes" id="UP000228380">
    <property type="component" value="Chromosome 13"/>
</dbReference>
<dbReference type="GeneID" id="103722540"/>
<keyword evidence="2" id="KW-1185">Reference proteome</keyword>